<dbReference type="Gene3D" id="2.40.50.40">
    <property type="match status" value="1"/>
</dbReference>
<sequence length="152" mass="16988">FDLSVLINIFICKRRVRSGGLQYLVDWEGYGPKKLCWVLVKDILDPALIATFYSQHPEKPALRPRGRPRKELTAFLPDRLRTPRERTPSVQRLGSSEDAPVLRSGGGGLVVFLVALIPRPARRYCHICNQSAYGLGLPESTARSCDRDTAVA</sequence>
<dbReference type="PROSITE" id="PS50013">
    <property type="entry name" value="CHROMO_2"/>
    <property type="match status" value="1"/>
</dbReference>
<protein>
    <recommendedName>
        <fullName evidence="2">Chromo domain-containing protein</fullName>
    </recommendedName>
</protein>
<organism evidence="3 4">
    <name type="scientific">Pygocentrus nattereri</name>
    <name type="common">Red-bellied piranha</name>
    <dbReference type="NCBI Taxonomy" id="42514"/>
    <lineage>
        <taxon>Eukaryota</taxon>
        <taxon>Metazoa</taxon>
        <taxon>Chordata</taxon>
        <taxon>Craniata</taxon>
        <taxon>Vertebrata</taxon>
        <taxon>Euteleostomi</taxon>
        <taxon>Actinopterygii</taxon>
        <taxon>Neopterygii</taxon>
        <taxon>Teleostei</taxon>
        <taxon>Ostariophysi</taxon>
        <taxon>Characiformes</taxon>
        <taxon>Characoidei</taxon>
        <taxon>Pygocentrus</taxon>
    </lineage>
</organism>
<keyword evidence="4" id="KW-1185">Reference proteome</keyword>
<dbReference type="Ensembl" id="ENSPNAT00000078045.1">
    <property type="protein sequence ID" value="ENSPNAP00000075747.1"/>
    <property type="gene ID" value="ENSPNAG00000037250.1"/>
</dbReference>
<dbReference type="InterPro" id="IPR023780">
    <property type="entry name" value="Chromo_domain"/>
</dbReference>
<dbReference type="Proteomes" id="UP001501920">
    <property type="component" value="Chromosome 20"/>
</dbReference>
<evidence type="ECO:0000259" key="2">
    <source>
        <dbReference type="PROSITE" id="PS50013"/>
    </source>
</evidence>
<accession>A0AAR2LM51</accession>
<dbReference type="SUPFAM" id="SSF54160">
    <property type="entry name" value="Chromo domain-like"/>
    <property type="match status" value="1"/>
</dbReference>
<reference evidence="3" key="2">
    <citation type="submission" date="2025-08" db="UniProtKB">
        <authorList>
            <consortium name="Ensembl"/>
        </authorList>
    </citation>
    <scope>IDENTIFICATION</scope>
</reference>
<proteinExistence type="predicted"/>
<dbReference type="Pfam" id="PF00385">
    <property type="entry name" value="Chromo"/>
    <property type="match status" value="1"/>
</dbReference>
<evidence type="ECO:0000256" key="1">
    <source>
        <dbReference type="ARBA" id="ARBA00004123"/>
    </source>
</evidence>
<reference evidence="3 4" key="1">
    <citation type="submission" date="2020-10" db="EMBL/GenBank/DDBJ databases">
        <title>Pygocentrus nattereri (red-bellied piranha) genome, fPygNat1, primary haplotype.</title>
        <authorList>
            <person name="Myers G."/>
            <person name="Meyer A."/>
            <person name="Karagic N."/>
            <person name="Pippel M."/>
            <person name="Winkler S."/>
            <person name="Tracey A."/>
            <person name="Wood J."/>
            <person name="Formenti G."/>
            <person name="Howe K."/>
            <person name="Fedrigo O."/>
            <person name="Jarvis E.D."/>
        </authorList>
    </citation>
    <scope>NUCLEOTIDE SEQUENCE [LARGE SCALE GENOMIC DNA]</scope>
</reference>
<dbReference type="AlphaFoldDB" id="A0AAR2LM51"/>
<evidence type="ECO:0000313" key="4">
    <source>
        <dbReference type="Proteomes" id="UP001501920"/>
    </source>
</evidence>
<dbReference type="GeneTree" id="ENSGT01130000278705"/>
<evidence type="ECO:0000313" key="3">
    <source>
        <dbReference type="Ensembl" id="ENSPNAP00000075747.1"/>
    </source>
</evidence>
<reference evidence="3" key="3">
    <citation type="submission" date="2025-09" db="UniProtKB">
        <authorList>
            <consortium name="Ensembl"/>
        </authorList>
    </citation>
    <scope>IDENTIFICATION</scope>
</reference>
<dbReference type="InterPro" id="IPR016197">
    <property type="entry name" value="Chromo-like_dom_sf"/>
</dbReference>
<name>A0AAR2LM51_PYGNA</name>
<dbReference type="InterPro" id="IPR000953">
    <property type="entry name" value="Chromo/chromo_shadow_dom"/>
</dbReference>
<dbReference type="GO" id="GO:0005634">
    <property type="term" value="C:nucleus"/>
    <property type="evidence" value="ECO:0007669"/>
    <property type="project" value="UniProtKB-SubCell"/>
</dbReference>
<feature type="domain" description="Chromo" evidence="2">
    <location>
        <begin position="1"/>
        <end position="64"/>
    </location>
</feature>
<comment type="subcellular location">
    <subcellularLocation>
        <location evidence="1">Nucleus</location>
    </subcellularLocation>
</comment>